<dbReference type="EMBL" id="CP001097">
    <property type="protein sequence ID" value="ACD90560.1"/>
    <property type="molecule type" value="Genomic_DNA"/>
</dbReference>
<evidence type="ECO:0000313" key="2">
    <source>
        <dbReference type="EMBL" id="ACD90560.1"/>
    </source>
</evidence>
<dbReference type="GO" id="GO:0016787">
    <property type="term" value="F:hydrolase activity"/>
    <property type="evidence" value="ECO:0007669"/>
    <property type="project" value="UniProtKB-KW"/>
</dbReference>
<reference evidence="2 3" key="1">
    <citation type="submission" date="2008-05" db="EMBL/GenBank/DDBJ databases">
        <title>Complete sequence of Chlorobium limicola DSM 245.</title>
        <authorList>
            <consortium name="US DOE Joint Genome Institute"/>
            <person name="Lucas S."/>
            <person name="Copeland A."/>
            <person name="Lapidus A."/>
            <person name="Glavina del Rio T."/>
            <person name="Dalin E."/>
            <person name="Tice H."/>
            <person name="Bruce D."/>
            <person name="Goodwin L."/>
            <person name="Pitluck S."/>
            <person name="Schmutz J."/>
            <person name="Larimer F."/>
            <person name="Land M."/>
            <person name="Hauser L."/>
            <person name="Kyrpides N."/>
            <person name="Ovchinnikova G."/>
            <person name="Zhao F."/>
            <person name="Li T."/>
            <person name="Liu Z."/>
            <person name="Overmann J."/>
            <person name="Bryant D.A."/>
            <person name="Richardson P."/>
        </authorList>
    </citation>
    <scope>NUCLEOTIDE SEQUENCE [LARGE SCALE GENOMIC DNA]</scope>
    <source>
        <strain evidence="3">DSM 245 / NBRC 103803 / 6330</strain>
    </source>
</reference>
<dbReference type="HOGENOM" id="CLU_020336_13_2_10"/>
<dbReference type="InterPro" id="IPR000073">
    <property type="entry name" value="AB_hydrolase_1"/>
</dbReference>
<dbReference type="eggNOG" id="COG2267">
    <property type="taxonomic scope" value="Bacteria"/>
</dbReference>
<dbReference type="SUPFAM" id="SSF53474">
    <property type="entry name" value="alpha/beta-Hydrolases"/>
    <property type="match status" value="1"/>
</dbReference>
<dbReference type="Proteomes" id="UP000008841">
    <property type="component" value="Chromosome"/>
</dbReference>
<dbReference type="Pfam" id="PF00561">
    <property type="entry name" value="Abhydrolase_1"/>
    <property type="match status" value="1"/>
</dbReference>
<dbReference type="RefSeq" id="WP_012466436.1">
    <property type="nucleotide sequence ID" value="NC_010803.1"/>
</dbReference>
<dbReference type="Gene3D" id="3.40.50.1820">
    <property type="entry name" value="alpha/beta hydrolase"/>
    <property type="match status" value="1"/>
</dbReference>
<sequence>MAPQNRYITLGGHRHRYIESGRSSHTMLLLHGISSSLDFYDQVIPALSASFRVLAVDLLGFGLSDKPGEKEYSLKLYASLIREFLEKTDSIGENLYATGHSMGGKYLLASALHYPGTFRKLVLSNTDGFIHVPSWARIISLPGVRQVLKKVMTGEKMSKKMFSAAFYRTDGVNRDSFRKNLDMARNKEAFDTVMSLNRNLTKLDLNRAGLRQRLGELKIPVLIIWGDRDQYISPKVAESVKNELPCSNLVIFADCGHAPMLEYPVKFSDTVREFILSDNHNSGTPCS</sequence>
<dbReference type="PRINTS" id="PR00111">
    <property type="entry name" value="ABHYDROLASE"/>
</dbReference>
<evidence type="ECO:0000313" key="3">
    <source>
        <dbReference type="Proteomes" id="UP000008841"/>
    </source>
</evidence>
<proteinExistence type="predicted"/>
<dbReference type="InterPro" id="IPR029058">
    <property type="entry name" value="AB_hydrolase_fold"/>
</dbReference>
<accession>B3EDD5</accession>
<dbReference type="PANTHER" id="PTHR46438:SF11">
    <property type="entry name" value="LIPASE-RELATED"/>
    <property type="match status" value="1"/>
</dbReference>
<dbReference type="OrthoDB" id="9780932at2"/>
<dbReference type="ESTHER" id="chlli-q44n22">
    <property type="family name" value="Epoxide_hydrolase"/>
</dbReference>
<protein>
    <submittedName>
        <fullName evidence="2">Alpha/beta hydrolase fold</fullName>
    </submittedName>
</protein>
<name>B3EDD5_CHLL2</name>
<dbReference type="AlphaFoldDB" id="B3EDD5"/>
<organism evidence="2 3">
    <name type="scientific">Chlorobium limicola (strain DSM 245 / NBRC 103803 / 6330)</name>
    <dbReference type="NCBI Taxonomy" id="290315"/>
    <lineage>
        <taxon>Bacteria</taxon>
        <taxon>Pseudomonadati</taxon>
        <taxon>Chlorobiota</taxon>
        <taxon>Chlorobiia</taxon>
        <taxon>Chlorobiales</taxon>
        <taxon>Chlorobiaceae</taxon>
        <taxon>Chlorobium/Pelodictyon group</taxon>
        <taxon>Chlorobium</taxon>
    </lineage>
</organism>
<gene>
    <name evidence="2" type="ordered locus">Clim_1509</name>
</gene>
<dbReference type="STRING" id="290315.Clim_1509"/>
<keyword evidence="2" id="KW-0378">Hydrolase</keyword>
<evidence type="ECO:0000259" key="1">
    <source>
        <dbReference type="Pfam" id="PF00561"/>
    </source>
</evidence>
<dbReference type="KEGG" id="cli:Clim_1509"/>
<feature type="domain" description="AB hydrolase-1" evidence="1">
    <location>
        <begin position="26"/>
        <end position="262"/>
    </location>
</feature>
<dbReference type="PANTHER" id="PTHR46438">
    <property type="entry name" value="ALPHA/BETA-HYDROLASES SUPERFAMILY PROTEIN"/>
    <property type="match status" value="1"/>
</dbReference>